<name>A0A179EYX5_PURLI</name>
<reference evidence="1 2" key="1">
    <citation type="submission" date="2016-01" db="EMBL/GenBank/DDBJ databases">
        <title>Biosynthesis of antibiotic leucinostatins and their inhibition on Phytophthora in bio-control Purpureocillium lilacinum.</title>
        <authorList>
            <person name="Wang G."/>
            <person name="Liu Z."/>
            <person name="Lin R."/>
            <person name="Li E."/>
            <person name="Mao Z."/>
            <person name="Ling J."/>
            <person name="Yin W."/>
            <person name="Xie B."/>
        </authorList>
    </citation>
    <scope>NUCLEOTIDE SEQUENCE [LARGE SCALE GENOMIC DNA]</scope>
    <source>
        <strain evidence="1">PLBJ-1</strain>
    </source>
</reference>
<dbReference type="EMBL" id="LSBH01000053">
    <property type="protein sequence ID" value="OAQ58407.1"/>
    <property type="molecule type" value="Genomic_DNA"/>
</dbReference>
<proteinExistence type="predicted"/>
<dbReference type="Proteomes" id="UP000078240">
    <property type="component" value="Unassembled WGS sequence"/>
</dbReference>
<evidence type="ECO:0000313" key="1">
    <source>
        <dbReference type="EMBL" id="OAQ58407.1"/>
    </source>
</evidence>
<organism evidence="1 2">
    <name type="scientific">Purpureocillium lilacinum</name>
    <name type="common">Paecilomyces lilacinus</name>
    <dbReference type="NCBI Taxonomy" id="33203"/>
    <lineage>
        <taxon>Eukaryota</taxon>
        <taxon>Fungi</taxon>
        <taxon>Dikarya</taxon>
        <taxon>Ascomycota</taxon>
        <taxon>Pezizomycotina</taxon>
        <taxon>Sordariomycetes</taxon>
        <taxon>Hypocreomycetidae</taxon>
        <taxon>Hypocreales</taxon>
        <taxon>Ophiocordycipitaceae</taxon>
        <taxon>Purpureocillium</taxon>
    </lineage>
</organism>
<accession>A0A179EYX5</accession>
<evidence type="ECO:0000313" key="2">
    <source>
        <dbReference type="Proteomes" id="UP000078240"/>
    </source>
</evidence>
<gene>
    <name evidence="1" type="ORF">VFPBJ_11689</name>
</gene>
<comment type="caution">
    <text evidence="1">The sequence shown here is derived from an EMBL/GenBank/DDBJ whole genome shotgun (WGS) entry which is preliminary data.</text>
</comment>
<dbReference type="AlphaFoldDB" id="A0A179EYX5"/>
<sequence length="126" mass="14192">MTDGLKCKRCRYISRQIQKIQAHCRKAHNRRNPRIKCRPSSNNTPPLGVTWTGNVHCQRFLRWGAGSEWFEVDRKSGRKKAPDTSGSRVMALPVYCLAPEVSGHLRGALKRRAGVPASRGLATRVQ</sequence>
<protein>
    <submittedName>
        <fullName evidence="1">Uncharacterized protein</fullName>
    </submittedName>
</protein>